<dbReference type="KEGG" id="nfr:ERS450000_00820"/>
<evidence type="ECO:0000256" key="1">
    <source>
        <dbReference type="SAM" id="MobiDB-lite"/>
    </source>
</evidence>
<dbReference type="Proteomes" id="UP000057820">
    <property type="component" value="Chromosome 1"/>
</dbReference>
<dbReference type="EMBL" id="LN868938">
    <property type="protein sequence ID" value="CRY74659.1"/>
    <property type="molecule type" value="Genomic_DNA"/>
</dbReference>
<feature type="region of interest" description="Disordered" evidence="1">
    <location>
        <begin position="1"/>
        <end position="53"/>
    </location>
</feature>
<proteinExistence type="predicted"/>
<dbReference type="RefSeq" id="WP_159005442.1">
    <property type="nucleotide sequence ID" value="NZ_CAACYE020000001.1"/>
</dbReference>
<accession>A0A0H5NHD3</accession>
<evidence type="ECO:0000313" key="3">
    <source>
        <dbReference type="Proteomes" id="UP000057820"/>
    </source>
</evidence>
<feature type="compositionally biased region" description="Low complexity" evidence="1">
    <location>
        <begin position="1"/>
        <end position="19"/>
    </location>
</feature>
<reference evidence="3" key="1">
    <citation type="submission" date="2015-03" db="EMBL/GenBank/DDBJ databases">
        <authorList>
            <consortium name="Pathogen Informatics"/>
        </authorList>
    </citation>
    <scope>NUCLEOTIDE SEQUENCE [LARGE SCALE GENOMIC DNA]</scope>
    <source>
        <strain evidence="3">NCTC11134</strain>
    </source>
</reference>
<organism evidence="2 3">
    <name type="scientific">Nocardia farcinica</name>
    <dbReference type="NCBI Taxonomy" id="37329"/>
    <lineage>
        <taxon>Bacteria</taxon>
        <taxon>Bacillati</taxon>
        <taxon>Actinomycetota</taxon>
        <taxon>Actinomycetes</taxon>
        <taxon>Mycobacteriales</taxon>
        <taxon>Nocardiaceae</taxon>
        <taxon>Nocardia</taxon>
    </lineage>
</organism>
<dbReference type="AlphaFoldDB" id="A0A0H5NHD3"/>
<protein>
    <submittedName>
        <fullName evidence="2">Uncharacterized protein</fullName>
    </submittedName>
</protein>
<sequence length="53" mass="5423">MCGTSLSASASARIRSTTDATRRGEVTERHSGPHALAEPSPSGEPVTAGEQVD</sequence>
<feature type="compositionally biased region" description="Basic and acidic residues" evidence="1">
    <location>
        <begin position="20"/>
        <end position="31"/>
    </location>
</feature>
<name>A0A0H5NHD3_NOCFR</name>
<evidence type="ECO:0000313" key="2">
    <source>
        <dbReference type="EMBL" id="CRY74659.1"/>
    </source>
</evidence>
<gene>
    <name evidence="2" type="ORF">ERS450000_00820</name>
</gene>